<dbReference type="InterPro" id="IPR036412">
    <property type="entry name" value="HAD-like_sf"/>
</dbReference>
<evidence type="ECO:0000313" key="1">
    <source>
        <dbReference type="EMBL" id="RKD33607.1"/>
    </source>
</evidence>
<dbReference type="CDD" id="cd07516">
    <property type="entry name" value="HAD_Pase"/>
    <property type="match status" value="1"/>
</dbReference>
<dbReference type="InterPro" id="IPR006379">
    <property type="entry name" value="HAD-SF_hydro_IIB"/>
</dbReference>
<dbReference type="Proteomes" id="UP000284277">
    <property type="component" value="Unassembled WGS sequence"/>
</dbReference>
<proteinExistence type="predicted"/>
<name>A0A419T7P4_9FIRM</name>
<accession>A0A419T7P4</accession>
<dbReference type="PANTHER" id="PTHR10000:SF8">
    <property type="entry name" value="HAD SUPERFAMILY HYDROLASE-LIKE, TYPE 3"/>
    <property type="match status" value="1"/>
</dbReference>
<dbReference type="SUPFAM" id="SSF56784">
    <property type="entry name" value="HAD-like"/>
    <property type="match status" value="1"/>
</dbReference>
<dbReference type="RefSeq" id="WP_120195661.1">
    <property type="nucleotide sequence ID" value="NZ_MCIA01000006.1"/>
</dbReference>
<dbReference type="NCBIfam" id="TIGR00099">
    <property type="entry name" value="Cof-subfamily"/>
    <property type="match status" value="1"/>
</dbReference>
<organism evidence="1 2">
    <name type="scientific">Lacrimispora algidixylanolytica</name>
    <dbReference type="NCBI Taxonomy" id="94868"/>
    <lineage>
        <taxon>Bacteria</taxon>
        <taxon>Bacillati</taxon>
        <taxon>Bacillota</taxon>
        <taxon>Clostridia</taxon>
        <taxon>Lachnospirales</taxon>
        <taxon>Lachnospiraceae</taxon>
        <taxon>Lacrimispora</taxon>
    </lineage>
</organism>
<dbReference type="PANTHER" id="PTHR10000">
    <property type="entry name" value="PHOSPHOSERINE PHOSPHATASE"/>
    <property type="match status" value="1"/>
</dbReference>
<dbReference type="GO" id="GO:0016791">
    <property type="term" value="F:phosphatase activity"/>
    <property type="evidence" value="ECO:0007669"/>
    <property type="project" value="TreeGrafter"/>
</dbReference>
<dbReference type="Pfam" id="PF08282">
    <property type="entry name" value="Hydrolase_3"/>
    <property type="match status" value="1"/>
</dbReference>
<dbReference type="InterPro" id="IPR023214">
    <property type="entry name" value="HAD_sf"/>
</dbReference>
<dbReference type="InterPro" id="IPR000150">
    <property type="entry name" value="Cof"/>
</dbReference>
<gene>
    <name evidence="1" type="ORF">BET01_13820</name>
</gene>
<keyword evidence="2" id="KW-1185">Reference proteome</keyword>
<evidence type="ECO:0000313" key="2">
    <source>
        <dbReference type="Proteomes" id="UP000284277"/>
    </source>
</evidence>
<sequence>MKENKDNKRENETPDLNFKAIFSDIDGTLLDSNHQVPPNTGREIRRLETLHVPFVLVSARMPEAMTTIKADIGICSPMVCYSGALVVGENGEHLYSCQVGLLEALEIKAMLDKEYPFICCNTYGGSKWVVDNDENAWVKREEEITSLKAKVGSIEHEFKVEQGIHKFLLMGQKEEILKVQKRIEKDYPHLSVSRSNEYYLEVMNGAVMKSKGVEFLCNHYGISMDDAIAFGDGHNDIDMLKAVKTSYAMGNAPRVVRESAARVTLDNDHEGLLAALKECFGYSESEMRLEEGSLS</sequence>
<dbReference type="Gene3D" id="3.40.50.1000">
    <property type="entry name" value="HAD superfamily/HAD-like"/>
    <property type="match status" value="1"/>
</dbReference>
<comment type="caution">
    <text evidence="1">The sequence shown here is derived from an EMBL/GenBank/DDBJ whole genome shotgun (WGS) entry which is preliminary data.</text>
</comment>
<dbReference type="PROSITE" id="PS01229">
    <property type="entry name" value="COF_2"/>
    <property type="match status" value="1"/>
</dbReference>
<dbReference type="GO" id="GO:0000287">
    <property type="term" value="F:magnesium ion binding"/>
    <property type="evidence" value="ECO:0007669"/>
    <property type="project" value="TreeGrafter"/>
</dbReference>
<dbReference type="NCBIfam" id="TIGR01484">
    <property type="entry name" value="HAD-SF-IIB"/>
    <property type="match status" value="1"/>
</dbReference>
<reference evidence="1 2" key="1">
    <citation type="submission" date="2016-08" db="EMBL/GenBank/DDBJ databases">
        <title>A new outlook on sporulation: Clostridium algidixylanolyticum.</title>
        <authorList>
            <person name="Poppleton D.I."/>
            <person name="Gribaldo S."/>
        </authorList>
    </citation>
    <scope>NUCLEOTIDE SEQUENCE [LARGE SCALE GENOMIC DNA]</scope>
    <source>
        <strain evidence="1 2">SPL73</strain>
    </source>
</reference>
<dbReference type="OrthoDB" id="9814970at2"/>
<dbReference type="EMBL" id="MCIA01000006">
    <property type="protein sequence ID" value="RKD33607.1"/>
    <property type="molecule type" value="Genomic_DNA"/>
</dbReference>
<protein>
    <submittedName>
        <fullName evidence="1">Haloacid dehalogenase</fullName>
    </submittedName>
</protein>
<dbReference type="SFLD" id="SFLDS00003">
    <property type="entry name" value="Haloacid_Dehalogenase"/>
    <property type="match status" value="1"/>
</dbReference>
<dbReference type="SFLD" id="SFLDG01140">
    <property type="entry name" value="C2.B:_Phosphomannomutase_and_P"/>
    <property type="match status" value="1"/>
</dbReference>
<dbReference type="GO" id="GO:0005829">
    <property type="term" value="C:cytosol"/>
    <property type="evidence" value="ECO:0007669"/>
    <property type="project" value="TreeGrafter"/>
</dbReference>
<dbReference type="AlphaFoldDB" id="A0A419T7P4"/>
<dbReference type="Gene3D" id="3.30.1240.10">
    <property type="match status" value="1"/>
</dbReference>